<gene>
    <name evidence="3" type="ORF">LSALG_LOCUS25040</name>
</gene>
<keyword evidence="4" id="KW-1185">Reference proteome</keyword>
<accession>A0AA35Z565</accession>
<name>A0AA35Z565_LACSI</name>
<protein>
    <recommendedName>
        <fullName evidence="2">X8 domain-containing protein</fullName>
    </recommendedName>
</protein>
<organism evidence="3 4">
    <name type="scientific">Lactuca saligna</name>
    <name type="common">Willowleaf lettuce</name>
    <dbReference type="NCBI Taxonomy" id="75948"/>
    <lineage>
        <taxon>Eukaryota</taxon>
        <taxon>Viridiplantae</taxon>
        <taxon>Streptophyta</taxon>
        <taxon>Embryophyta</taxon>
        <taxon>Tracheophyta</taxon>
        <taxon>Spermatophyta</taxon>
        <taxon>Magnoliopsida</taxon>
        <taxon>eudicotyledons</taxon>
        <taxon>Gunneridae</taxon>
        <taxon>Pentapetalae</taxon>
        <taxon>asterids</taxon>
        <taxon>campanulids</taxon>
        <taxon>Asterales</taxon>
        <taxon>Asteraceae</taxon>
        <taxon>Cichorioideae</taxon>
        <taxon>Cichorieae</taxon>
        <taxon>Lactucinae</taxon>
        <taxon>Lactuca</taxon>
    </lineage>
</organism>
<dbReference type="GO" id="GO:0009506">
    <property type="term" value="C:plasmodesma"/>
    <property type="evidence" value="ECO:0007669"/>
    <property type="project" value="UniProtKB-ARBA"/>
</dbReference>
<dbReference type="InterPro" id="IPR044788">
    <property type="entry name" value="X8_dom_prot"/>
</dbReference>
<dbReference type="Proteomes" id="UP001177003">
    <property type="component" value="Chromosome 5"/>
</dbReference>
<proteinExistence type="predicted"/>
<dbReference type="InterPro" id="IPR012946">
    <property type="entry name" value="X8"/>
</dbReference>
<evidence type="ECO:0000313" key="4">
    <source>
        <dbReference type="Proteomes" id="UP001177003"/>
    </source>
</evidence>
<dbReference type="PANTHER" id="PTHR31044:SF147">
    <property type="entry name" value="CARBOHYDRATE-BINDING X8 DOMAIN PROTEIN"/>
    <property type="match status" value="1"/>
</dbReference>
<evidence type="ECO:0000259" key="2">
    <source>
        <dbReference type="SMART" id="SM00768"/>
    </source>
</evidence>
<dbReference type="SMART" id="SM00768">
    <property type="entry name" value="X8"/>
    <property type="match status" value="1"/>
</dbReference>
<reference evidence="3" key="1">
    <citation type="submission" date="2023-04" db="EMBL/GenBank/DDBJ databases">
        <authorList>
            <person name="Vijverberg K."/>
            <person name="Xiong W."/>
            <person name="Schranz E."/>
        </authorList>
    </citation>
    <scope>NUCLEOTIDE SEQUENCE</scope>
</reference>
<evidence type="ECO:0000313" key="3">
    <source>
        <dbReference type="EMBL" id="CAI9285577.1"/>
    </source>
</evidence>
<dbReference type="Gene3D" id="1.20.58.1040">
    <property type="match status" value="1"/>
</dbReference>
<sequence>MLEYISLSSRLGVFARGWGYTTRPLRTPATVFMRRWPCHGKTWCVAQSQATEPKLQQVLDYLCGQLDCKEIPPGGSCFNPNTVRNHASYAIDLNFQINGVCDISYATTAITDRSFGTCVYP</sequence>
<dbReference type="Pfam" id="PF07983">
    <property type="entry name" value="X8"/>
    <property type="match status" value="1"/>
</dbReference>
<evidence type="ECO:0000256" key="1">
    <source>
        <dbReference type="ARBA" id="ARBA00022729"/>
    </source>
</evidence>
<feature type="domain" description="X8" evidence="2">
    <location>
        <begin position="42"/>
        <end position="120"/>
    </location>
</feature>
<dbReference type="AlphaFoldDB" id="A0AA35Z565"/>
<dbReference type="EMBL" id="OX465081">
    <property type="protein sequence ID" value="CAI9285577.1"/>
    <property type="molecule type" value="Genomic_DNA"/>
</dbReference>
<keyword evidence="1" id="KW-0732">Signal</keyword>
<dbReference type="PANTHER" id="PTHR31044">
    <property type="entry name" value="BETA-1,3 GLUCANASE"/>
    <property type="match status" value="1"/>
</dbReference>